<dbReference type="Proteomes" id="UP000298324">
    <property type="component" value="Unassembled WGS sequence"/>
</dbReference>
<protein>
    <submittedName>
        <fullName evidence="9">Anaerobic dimethyl sulfoxide reductase chain B</fullName>
    </submittedName>
</protein>
<evidence type="ECO:0000256" key="4">
    <source>
        <dbReference type="ARBA" id="ARBA00022737"/>
    </source>
</evidence>
<dbReference type="Gene3D" id="3.30.70.20">
    <property type="match status" value="2"/>
</dbReference>
<dbReference type="InterPro" id="IPR050954">
    <property type="entry name" value="ET_IronSulfur_Cluster-Binding"/>
</dbReference>
<dbReference type="Pfam" id="PF13247">
    <property type="entry name" value="Fer4_11"/>
    <property type="match status" value="1"/>
</dbReference>
<evidence type="ECO:0000259" key="8">
    <source>
        <dbReference type="PROSITE" id="PS51379"/>
    </source>
</evidence>
<dbReference type="InterPro" id="IPR017900">
    <property type="entry name" value="4Fe4S_Fe_S_CS"/>
</dbReference>
<dbReference type="PROSITE" id="PS00198">
    <property type="entry name" value="4FE4S_FER_1"/>
    <property type="match status" value="1"/>
</dbReference>
<dbReference type="RefSeq" id="WP_134219939.1">
    <property type="nucleotide sequence ID" value="NZ_QFGA01000001.1"/>
</dbReference>
<dbReference type="GO" id="GO:0046872">
    <property type="term" value="F:metal ion binding"/>
    <property type="evidence" value="ECO:0007669"/>
    <property type="project" value="UniProtKB-KW"/>
</dbReference>
<dbReference type="PANTHER" id="PTHR43177">
    <property type="entry name" value="PROTEIN NRFC"/>
    <property type="match status" value="1"/>
</dbReference>
<feature type="domain" description="4Fe-4S ferredoxin-type" evidence="8">
    <location>
        <begin position="80"/>
        <end position="109"/>
    </location>
</feature>
<reference evidence="9 10" key="1">
    <citation type="journal article" date="2018" name="Environ. Microbiol.">
        <title>Novel energy conservation strategies and behaviour of Pelotomaculum schinkii driving syntrophic propionate catabolism.</title>
        <authorList>
            <person name="Hidalgo-Ahumada C.A.P."/>
            <person name="Nobu M.K."/>
            <person name="Narihiro T."/>
            <person name="Tamaki H."/>
            <person name="Liu W.T."/>
            <person name="Kamagata Y."/>
            <person name="Stams A.J.M."/>
            <person name="Imachi H."/>
            <person name="Sousa D.Z."/>
        </authorList>
    </citation>
    <scope>NUCLEOTIDE SEQUENCE [LARGE SCALE GENOMIC DNA]</scope>
    <source>
        <strain evidence="9 10">HH</strain>
    </source>
</reference>
<evidence type="ECO:0000256" key="3">
    <source>
        <dbReference type="ARBA" id="ARBA00022723"/>
    </source>
</evidence>
<dbReference type="EMBL" id="QFGA01000001">
    <property type="protein sequence ID" value="TEB07639.1"/>
    <property type="molecule type" value="Genomic_DNA"/>
</dbReference>
<dbReference type="GO" id="GO:0051539">
    <property type="term" value="F:4 iron, 4 sulfur cluster binding"/>
    <property type="evidence" value="ECO:0007669"/>
    <property type="project" value="UniProtKB-KW"/>
</dbReference>
<evidence type="ECO:0000256" key="2">
    <source>
        <dbReference type="ARBA" id="ARBA00022485"/>
    </source>
</evidence>
<keyword evidence="1" id="KW-0813">Transport</keyword>
<organism evidence="9 10">
    <name type="scientific">Pelotomaculum schinkii</name>
    <dbReference type="NCBI Taxonomy" id="78350"/>
    <lineage>
        <taxon>Bacteria</taxon>
        <taxon>Bacillati</taxon>
        <taxon>Bacillota</taxon>
        <taxon>Clostridia</taxon>
        <taxon>Eubacteriales</taxon>
        <taxon>Desulfotomaculaceae</taxon>
        <taxon>Pelotomaculum</taxon>
    </lineage>
</organism>
<dbReference type="PROSITE" id="PS51379">
    <property type="entry name" value="4FE4S_FER_2"/>
    <property type="match status" value="2"/>
</dbReference>
<dbReference type="CDD" id="cd10550">
    <property type="entry name" value="DMSOR_beta_like"/>
    <property type="match status" value="1"/>
</dbReference>
<evidence type="ECO:0000256" key="1">
    <source>
        <dbReference type="ARBA" id="ARBA00022448"/>
    </source>
</evidence>
<evidence type="ECO:0000256" key="6">
    <source>
        <dbReference type="ARBA" id="ARBA00023004"/>
    </source>
</evidence>
<accession>A0A4Y7RFS5</accession>
<evidence type="ECO:0000313" key="10">
    <source>
        <dbReference type="Proteomes" id="UP000298324"/>
    </source>
</evidence>
<comment type="caution">
    <text evidence="9">The sequence shown here is derived from an EMBL/GenBank/DDBJ whole genome shotgun (WGS) entry which is preliminary data.</text>
</comment>
<sequence length="179" mass="20005">MVDLKEKVIVIDPEMCTGCHSCEMACSMKNFSKSHPYYSRVRINEFREVNTFIPVTCQACEEAPCIKVCPMGARYRTENGAVVTNEDACIGCRACSYACPTGAPVINPDNGKTMSCDKCAGEEMPWCVKACTMQGALQYVPKYMVAKTSGKKHAWEMKEEYKPQLAKNDDEPKFNFSFS</sequence>
<evidence type="ECO:0000256" key="5">
    <source>
        <dbReference type="ARBA" id="ARBA00022982"/>
    </source>
</evidence>
<dbReference type="AlphaFoldDB" id="A0A4Y7RFS5"/>
<evidence type="ECO:0000256" key="7">
    <source>
        <dbReference type="ARBA" id="ARBA00023014"/>
    </source>
</evidence>
<dbReference type="InterPro" id="IPR017896">
    <property type="entry name" value="4Fe4S_Fe-S-bd"/>
</dbReference>
<keyword evidence="2" id="KW-0004">4Fe-4S</keyword>
<evidence type="ECO:0000313" key="9">
    <source>
        <dbReference type="EMBL" id="TEB07639.1"/>
    </source>
</evidence>
<proteinExistence type="predicted"/>
<feature type="domain" description="4Fe-4S ferredoxin-type" evidence="8">
    <location>
        <begin position="7"/>
        <end position="36"/>
    </location>
</feature>
<gene>
    <name evidence="9" type="primary">dmsB_1</name>
    <name evidence="9" type="ORF">Psch_01194</name>
</gene>
<keyword evidence="10" id="KW-1185">Reference proteome</keyword>
<dbReference type="SUPFAM" id="SSF54862">
    <property type="entry name" value="4Fe-4S ferredoxins"/>
    <property type="match status" value="1"/>
</dbReference>
<name>A0A4Y7RFS5_9FIRM</name>
<keyword evidence="4" id="KW-0677">Repeat</keyword>
<keyword evidence="6" id="KW-0408">Iron</keyword>
<dbReference type="PANTHER" id="PTHR43177:SF5">
    <property type="entry name" value="ANAEROBIC DIMETHYL SULFOXIDE REDUCTASE CHAIN B-RELATED"/>
    <property type="match status" value="1"/>
</dbReference>
<keyword evidence="5" id="KW-0249">Electron transport</keyword>
<keyword evidence="3" id="KW-0479">Metal-binding</keyword>
<dbReference type="Pfam" id="PF00037">
    <property type="entry name" value="Fer4"/>
    <property type="match status" value="1"/>
</dbReference>
<keyword evidence="7" id="KW-0411">Iron-sulfur</keyword>